<name>A0ABT9ZQ41_9BACI</name>
<dbReference type="SUPFAM" id="SSF50494">
    <property type="entry name" value="Trypsin-like serine proteases"/>
    <property type="match status" value="1"/>
</dbReference>
<sequence length="399" mass="43946">MRRNWQIIISTIFTLAIIGLGVYGFHYISTSIPTQLSTPSTILVSGEFEDVNQDQGVSQQSKELSDVIRESQQRVVKIETPDGTIGSGFLYNDKGDIVTNAHVVAGTKDVIIISADMRQLDGTVIGISETTDVALVRVEDLAGEDPLKISFESPAIGDDVLALGSPFGFENTVTTGIISGVNRNFEIPPYNFEDVFQITAPIAQGNSGGPLVNSKTGEVVGINSAVIEQTSIGFSIPILNVIGLLEGWASTPMGAIPNVADDQNAQGHGQSYPYDNHVYSNSEMDLAIFLVSYFYENINFHDFITAYSFLGNSWQTNTTYENFRNGFINIEWITVDDIWVEEENLEAVDTGENLTVITKITVQERKDGRSTFEKYELTYTVGYENDQLKLLSVEEEKLD</sequence>
<feature type="transmembrane region" description="Helical" evidence="4">
    <location>
        <begin position="7"/>
        <end position="28"/>
    </location>
</feature>
<protein>
    <submittedName>
        <fullName evidence="5">S1-C subfamily serine protease</fullName>
    </submittedName>
</protein>
<evidence type="ECO:0000256" key="1">
    <source>
        <dbReference type="ARBA" id="ARBA00022670"/>
    </source>
</evidence>
<evidence type="ECO:0000313" key="6">
    <source>
        <dbReference type="Proteomes" id="UP001230005"/>
    </source>
</evidence>
<evidence type="ECO:0000256" key="3">
    <source>
        <dbReference type="ARBA" id="ARBA00022825"/>
    </source>
</evidence>
<dbReference type="InterPro" id="IPR051201">
    <property type="entry name" value="Chloro_Bact_Ser_Proteases"/>
</dbReference>
<comment type="caution">
    <text evidence="5">The sequence shown here is derived from an EMBL/GenBank/DDBJ whole genome shotgun (WGS) entry which is preliminary data.</text>
</comment>
<evidence type="ECO:0000313" key="5">
    <source>
        <dbReference type="EMBL" id="MDQ0253070.1"/>
    </source>
</evidence>
<keyword evidence="4" id="KW-1133">Transmembrane helix</keyword>
<dbReference type="GO" id="GO:0008233">
    <property type="term" value="F:peptidase activity"/>
    <property type="evidence" value="ECO:0007669"/>
    <property type="project" value="UniProtKB-KW"/>
</dbReference>
<keyword evidence="3" id="KW-0720">Serine protease</keyword>
<keyword evidence="4" id="KW-0472">Membrane</keyword>
<dbReference type="InterPro" id="IPR001940">
    <property type="entry name" value="Peptidase_S1C"/>
</dbReference>
<keyword evidence="1 5" id="KW-0645">Protease</keyword>
<dbReference type="EMBL" id="JAUSUG010000001">
    <property type="protein sequence ID" value="MDQ0253070.1"/>
    <property type="molecule type" value="Genomic_DNA"/>
</dbReference>
<dbReference type="PANTHER" id="PTHR43343:SF3">
    <property type="entry name" value="PROTEASE DO-LIKE 8, CHLOROPLASTIC"/>
    <property type="match status" value="1"/>
</dbReference>
<keyword evidence="6" id="KW-1185">Reference proteome</keyword>
<accession>A0ABT9ZQ41</accession>
<gene>
    <name evidence="5" type="ORF">J2S74_000442</name>
</gene>
<keyword evidence="2" id="KW-0378">Hydrolase</keyword>
<dbReference type="PANTHER" id="PTHR43343">
    <property type="entry name" value="PEPTIDASE S12"/>
    <property type="match status" value="1"/>
</dbReference>
<dbReference type="InterPro" id="IPR009003">
    <property type="entry name" value="Peptidase_S1_PA"/>
</dbReference>
<keyword evidence="4" id="KW-0812">Transmembrane</keyword>
<evidence type="ECO:0000256" key="2">
    <source>
        <dbReference type="ARBA" id="ARBA00022801"/>
    </source>
</evidence>
<dbReference type="Gene3D" id="2.40.10.120">
    <property type="match status" value="1"/>
</dbReference>
<dbReference type="RefSeq" id="WP_307321204.1">
    <property type="nucleotide sequence ID" value="NZ_JAUSUG010000001.1"/>
</dbReference>
<dbReference type="Pfam" id="PF13365">
    <property type="entry name" value="Trypsin_2"/>
    <property type="match status" value="1"/>
</dbReference>
<dbReference type="GO" id="GO:0006508">
    <property type="term" value="P:proteolysis"/>
    <property type="evidence" value="ECO:0007669"/>
    <property type="project" value="UniProtKB-KW"/>
</dbReference>
<dbReference type="Proteomes" id="UP001230005">
    <property type="component" value="Unassembled WGS sequence"/>
</dbReference>
<organism evidence="5 6">
    <name type="scientific">Evansella vedderi</name>
    <dbReference type="NCBI Taxonomy" id="38282"/>
    <lineage>
        <taxon>Bacteria</taxon>
        <taxon>Bacillati</taxon>
        <taxon>Bacillota</taxon>
        <taxon>Bacilli</taxon>
        <taxon>Bacillales</taxon>
        <taxon>Bacillaceae</taxon>
        <taxon>Evansella</taxon>
    </lineage>
</organism>
<evidence type="ECO:0000256" key="4">
    <source>
        <dbReference type="SAM" id="Phobius"/>
    </source>
</evidence>
<reference evidence="5 6" key="1">
    <citation type="submission" date="2023-07" db="EMBL/GenBank/DDBJ databases">
        <title>Genomic Encyclopedia of Type Strains, Phase IV (KMG-IV): sequencing the most valuable type-strain genomes for metagenomic binning, comparative biology and taxonomic classification.</title>
        <authorList>
            <person name="Goeker M."/>
        </authorList>
    </citation>
    <scope>NUCLEOTIDE SEQUENCE [LARGE SCALE GENOMIC DNA]</scope>
    <source>
        <strain evidence="5 6">DSM 9768</strain>
    </source>
</reference>
<proteinExistence type="predicted"/>
<dbReference type="PRINTS" id="PR00834">
    <property type="entry name" value="PROTEASES2C"/>
</dbReference>